<organism evidence="2">
    <name type="scientific">Cupriavidus necator</name>
    <name type="common">Alcaligenes eutrophus</name>
    <name type="synonym">Ralstonia eutropha</name>
    <dbReference type="NCBI Taxonomy" id="106590"/>
    <lineage>
        <taxon>Bacteria</taxon>
        <taxon>Pseudomonadati</taxon>
        <taxon>Pseudomonadota</taxon>
        <taxon>Betaproteobacteria</taxon>
        <taxon>Burkholderiales</taxon>
        <taxon>Burkholderiaceae</taxon>
        <taxon>Cupriavidus</taxon>
    </lineage>
</organism>
<accession>A0A1K0JRG6</accession>
<evidence type="ECO:0000256" key="1">
    <source>
        <dbReference type="SAM" id="MobiDB-lite"/>
    </source>
</evidence>
<feature type="compositionally biased region" description="Basic residues" evidence="1">
    <location>
        <begin position="152"/>
        <end position="161"/>
    </location>
</feature>
<name>A0A1K0JRG6_CUPNE</name>
<reference evidence="2" key="1">
    <citation type="submission" date="2016-09" db="EMBL/GenBank/DDBJ databases">
        <authorList>
            <person name="Capua I."/>
            <person name="De Benedictis P."/>
            <person name="Joannis T."/>
            <person name="Lombin L.H."/>
            <person name="Cattoli G."/>
        </authorList>
    </citation>
    <scope>NUCLEOTIDE SEQUENCE</scope>
    <source>
        <strain evidence="2">B9</strain>
    </source>
</reference>
<feature type="region of interest" description="Disordered" evidence="1">
    <location>
        <begin position="147"/>
        <end position="176"/>
    </location>
</feature>
<sequence>MRHRAAGLEWWWCVSWAGGREENIDSSNGAVQGPLCREIMCARDGAYGCESAGCRFLPLPRHVQAPIMGGKPGSTGGRLVKCITTHSGDKAHVTHQPTLAFARHQFSTGVFLACLPFQHSRTGRFTASFYKFIEFFNFTHKPVSSILDRSRRSERHRSASRRPRDDQRHRSVKTVL</sequence>
<dbReference type="AlphaFoldDB" id="A0A1K0JRG6"/>
<gene>
    <name evidence="2" type="ORF">CNECB9_3950005</name>
</gene>
<protein>
    <submittedName>
        <fullName evidence="2">Uncharacterized protein</fullName>
    </submittedName>
</protein>
<evidence type="ECO:0000313" key="2">
    <source>
        <dbReference type="EMBL" id="SCU80246.1"/>
    </source>
</evidence>
<proteinExistence type="predicted"/>
<dbReference type="EMBL" id="FMSH01000329">
    <property type="protein sequence ID" value="SCU80246.1"/>
    <property type="molecule type" value="Genomic_DNA"/>
</dbReference>